<dbReference type="GO" id="GO:0006420">
    <property type="term" value="P:arginyl-tRNA aminoacylation"/>
    <property type="evidence" value="ECO:0007669"/>
    <property type="project" value="InterPro"/>
</dbReference>
<dbReference type="Pfam" id="PF02092">
    <property type="entry name" value="tRNA_synt_2f"/>
    <property type="match status" value="1"/>
</dbReference>
<reference evidence="12 13" key="1">
    <citation type="journal article" date="2011" name="Stand. Genomic Sci.">
        <title>Complete genome sequence of Syntrophobotulus glycolicus type strain (FlGlyR).</title>
        <authorList>
            <person name="Han C."/>
            <person name="Mwirichia R."/>
            <person name="Chertkov O."/>
            <person name="Held B."/>
            <person name="Lapidus A."/>
            <person name="Nolan M."/>
            <person name="Lucas S."/>
            <person name="Hammon N."/>
            <person name="Deshpande S."/>
            <person name="Cheng J.F."/>
            <person name="Tapia R."/>
            <person name="Goodwin L."/>
            <person name="Pitluck S."/>
            <person name="Huntemann M."/>
            <person name="Liolios K."/>
            <person name="Ivanova N."/>
            <person name="Pagani I."/>
            <person name="Mavromatis K."/>
            <person name="Ovchinikova G."/>
            <person name="Pati A."/>
            <person name="Chen A."/>
            <person name="Palaniappan K."/>
            <person name="Land M."/>
            <person name="Hauser L."/>
            <person name="Brambilla E.M."/>
            <person name="Rohde M."/>
            <person name="Spring S."/>
            <person name="Sikorski J."/>
            <person name="Goker M."/>
            <person name="Woyke T."/>
            <person name="Bristow J."/>
            <person name="Eisen J.A."/>
            <person name="Markowitz V."/>
            <person name="Hugenholtz P."/>
            <person name="Kyrpides N.C."/>
            <person name="Klenk H.P."/>
            <person name="Detter J.C."/>
        </authorList>
    </citation>
    <scope>NUCLEOTIDE SEQUENCE [LARGE SCALE GENOMIC DNA]</scope>
    <source>
        <strain evidence="13">DSM 8271 / FlGlyR</strain>
    </source>
</reference>
<feature type="domain" description="DALR anticodon binding" evidence="11">
    <location>
        <begin position="586"/>
        <end position="681"/>
    </location>
</feature>
<keyword evidence="5 10" id="KW-0547">Nucleotide-binding</keyword>
<dbReference type="KEGG" id="sgy:Sgly_2417"/>
<evidence type="ECO:0000256" key="10">
    <source>
        <dbReference type="HAMAP-Rule" id="MF_00255"/>
    </source>
</evidence>
<dbReference type="SUPFAM" id="SSF109604">
    <property type="entry name" value="HD-domain/PDEase-like"/>
    <property type="match status" value="1"/>
</dbReference>
<dbReference type="GO" id="GO:0005829">
    <property type="term" value="C:cytosol"/>
    <property type="evidence" value="ECO:0007669"/>
    <property type="project" value="TreeGrafter"/>
</dbReference>
<keyword evidence="7 10" id="KW-0648">Protein biosynthesis</keyword>
<dbReference type="PROSITE" id="PS50861">
    <property type="entry name" value="AA_TRNA_LIGASE_II_GLYAB"/>
    <property type="match status" value="1"/>
</dbReference>
<evidence type="ECO:0000256" key="5">
    <source>
        <dbReference type="ARBA" id="ARBA00022741"/>
    </source>
</evidence>
<evidence type="ECO:0000256" key="8">
    <source>
        <dbReference type="ARBA" id="ARBA00023146"/>
    </source>
</evidence>
<protein>
    <recommendedName>
        <fullName evidence="10">Glycine--tRNA ligase beta subunit</fullName>
        <ecNumber evidence="10">6.1.1.14</ecNumber>
    </recommendedName>
    <alternativeName>
        <fullName evidence="10">Glycyl-tRNA synthetase beta subunit</fullName>
        <shortName evidence="10">GlyRS</shortName>
    </alternativeName>
</protein>
<accession>F0SVC9</accession>
<sequence>MAKNFLLEIGMEEMPAKFAPGVLSQLENNARKKLDELRIVCKEIKGYGTPRRLALLLSGLADRQEDVCEEVKGPAQKAAYDSEGSPTKAVQGFARGQGVRLEDLFVQEWNGVPYVYARKTLKGEEIINILPQFCLDMITGLSFPKPMRWGDHEVRFARPIRWLAALCDKEIVPFRYAGLQSGRLSRGHRTLGNSIVLSQASNYLEDLENVFVLGDQEKRKRVIWEQVVSLAAAVGGYVEEDEGLLSEITHLVEYPTALIGEVDLNYMMMPEEVIITPMKEHQRYFPVRSKEGKLLPYFITVRNGDSTALDKVKDGNKKVLKARLEDAAFYYREDLKVPLEVQGAKLEKVIYHDKLGTVAQRVERIVELSGIVAEKMALSTEEKELVKRTARLAKADLVTHMVYDFPELQGIMGAYYAKSNGESPEVVCGIKEHYLPRFTGDSLPVSYTGRAVSIADKLDAIVGAFGCGIQPTGSQDPYALRRQALGVVSMLKEDRHNLSLRDLIKASDEIFAGQGLALESFTKIQPLLEDFFAQRLRFIFQEEGLRYDTVEAVMAQGCAFPYSVEKKARVLSRKREEEGFTSYVNAYVRCVNLSKKTDGGEWSIDDLADRFELELASQLFETVPQVAQAVQENDFELAYQKAAKIVPHIEKLFDSVMIMVEEENLRRARLGLLGQCVEVLSCLGELSVLV</sequence>
<dbReference type="HAMAP" id="MF_00255">
    <property type="entry name" value="Gly_tRNA_synth_beta"/>
    <property type="match status" value="1"/>
</dbReference>
<dbReference type="NCBIfam" id="TIGR00211">
    <property type="entry name" value="glyS"/>
    <property type="match status" value="1"/>
</dbReference>
<dbReference type="GO" id="GO:0006426">
    <property type="term" value="P:glycyl-tRNA aminoacylation"/>
    <property type="evidence" value="ECO:0007669"/>
    <property type="project" value="UniProtKB-UniRule"/>
</dbReference>
<evidence type="ECO:0000313" key="13">
    <source>
        <dbReference type="Proteomes" id="UP000007488"/>
    </source>
</evidence>
<evidence type="ECO:0000256" key="2">
    <source>
        <dbReference type="ARBA" id="ARBA00008226"/>
    </source>
</evidence>
<comment type="subunit">
    <text evidence="10">Tetramer of two alpha and two beta subunits.</text>
</comment>
<evidence type="ECO:0000256" key="1">
    <source>
        <dbReference type="ARBA" id="ARBA00004496"/>
    </source>
</evidence>
<keyword evidence="6 10" id="KW-0067">ATP-binding</keyword>
<dbReference type="EMBL" id="CP002547">
    <property type="protein sequence ID" value="ADY56702.1"/>
    <property type="molecule type" value="Genomic_DNA"/>
</dbReference>
<dbReference type="RefSeq" id="WP_013625567.1">
    <property type="nucleotide sequence ID" value="NC_015172.1"/>
</dbReference>
<dbReference type="AlphaFoldDB" id="F0SVC9"/>
<dbReference type="InterPro" id="IPR015944">
    <property type="entry name" value="Gly-tRNA-synth_bsu"/>
</dbReference>
<reference evidence="13" key="2">
    <citation type="submission" date="2011-02" db="EMBL/GenBank/DDBJ databases">
        <title>The complete genome of Syntrophobotulus glycolicus DSM 8271.</title>
        <authorList>
            <person name="Lucas S."/>
            <person name="Copeland A."/>
            <person name="Lapidus A."/>
            <person name="Bruce D."/>
            <person name="Goodwin L."/>
            <person name="Pitluck S."/>
            <person name="Kyrpides N."/>
            <person name="Mavromatis K."/>
            <person name="Pagani I."/>
            <person name="Ivanova N."/>
            <person name="Mikhailova N."/>
            <person name="Chertkov O."/>
            <person name="Held B."/>
            <person name="Detter J.C."/>
            <person name="Tapia R."/>
            <person name="Han C."/>
            <person name="Land M."/>
            <person name="Hauser L."/>
            <person name="Markowitz V."/>
            <person name="Cheng J.-F."/>
            <person name="Hugenholtz P."/>
            <person name="Woyke T."/>
            <person name="Wu D."/>
            <person name="Spring S."/>
            <person name="Schroeder M."/>
            <person name="Brambilla E."/>
            <person name="Klenk H.-P."/>
            <person name="Eisen J.A."/>
        </authorList>
    </citation>
    <scope>NUCLEOTIDE SEQUENCE [LARGE SCALE GENOMIC DNA]</scope>
    <source>
        <strain evidence="13">DSM 8271 / FlGlyR</strain>
    </source>
</reference>
<dbReference type="STRING" id="645991.Sgly_2417"/>
<dbReference type="GO" id="GO:0005524">
    <property type="term" value="F:ATP binding"/>
    <property type="evidence" value="ECO:0007669"/>
    <property type="project" value="UniProtKB-UniRule"/>
</dbReference>
<evidence type="ECO:0000256" key="4">
    <source>
        <dbReference type="ARBA" id="ARBA00022598"/>
    </source>
</evidence>
<dbReference type="PANTHER" id="PTHR30075:SF2">
    <property type="entry name" value="GLYCINE--TRNA LIGASE, CHLOROPLASTIC_MITOCHONDRIAL 2"/>
    <property type="match status" value="1"/>
</dbReference>
<keyword evidence="4 10" id="KW-0436">Ligase</keyword>
<dbReference type="PANTHER" id="PTHR30075">
    <property type="entry name" value="GLYCYL-TRNA SYNTHETASE"/>
    <property type="match status" value="1"/>
</dbReference>
<keyword evidence="8 10" id="KW-0030">Aminoacyl-tRNA synthetase</keyword>
<dbReference type="InterPro" id="IPR006194">
    <property type="entry name" value="Gly-tRNA-synth_heterodimer"/>
</dbReference>
<dbReference type="GO" id="GO:0004820">
    <property type="term" value="F:glycine-tRNA ligase activity"/>
    <property type="evidence" value="ECO:0007669"/>
    <property type="project" value="UniProtKB-UniRule"/>
</dbReference>
<evidence type="ECO:0000313" key="12">
    <source>
        <dbReference type="EMBL" id="ADY56702.1"/>
    </source>
</evidence>
<comment type="similarity">
    <text evidence="2 10">Belongs to the class-II aminoacyl-tRNA synthetase family.</text>
</comment>
<evidence type="ECO:0000256" key="7">
    <source>
        <dbReference type="ARBA" id="ARBA00022917"/>
    </source>
</evidence>
<evidence type="ECO:0000259" key="11">
    <source>
        <dbReference type="Pfam" id="PF05746"/>
    </source>
</evidence>
<organism evidence="12 13">
    <name type="scientific">Syntrophobotulus glycolicus (strain DSM 8271 / FlGlyR)</name>
    <dbReference type="NCBI Taxonomy" id="645991"/>
    <lineage>
        <taxon>Bacteria</taxon>
        <taxon>Bacillati</taxon>
        <taxon>Bacillota</taxon>
        <taxon>Clostridia</taxon>
        <taxon>Eubacteriales</taxon>
        <taxon>Desulfitobacteriaceae</taxon>
        <taxon>Syntrophobotulus</taxon>
    </lineage>
</organism>
<dbReference type="eggNOG" id="COG0751">
    <property type="taxonomic scope" value="Bacteria"/>
</dbReference>
<comment type="catalytic activity">
    <reaction evidence="9 10">
        <text>tRNA(Gly) + glycine + ATP = glycyl-tRNA(Gly) + AMP + diphosphate</text>
        <dbReference type="Rhea" id="RHEA:16013"/>
        <dbReference type="Rhea" id="RHEA-COMP:9664"/>
        <dbReference type="Rhea" id="RHEA-COMP:9683"/>
        <dbReference type="ChEBI" id="CHEBI:30616"/>
        <dbReference type="ChEBI" id="CHEBI:33019"/>
        <dbReference type="ChEBI" id="CHEBI:57305"/>
        <dbReference type="ChEBI" id="CHEBI:78442"/>
        <dbReference type="ChEBI" id="CHEBI:78522"/>
        <dbReference type="ChEBI" id="CHEBI:456215"/>
        <dbReference type="EC" id="6.1.1.14"/>
    </reaction>
</comment>
<name>F0SVC9_SYNGF</name>
<dbReference type="Proteomes" id="UP000007488">
    <property type="component" value="Chromosome"/>
</dbReference>
<keyword evidence="13" id="KW-1185">Reference proteome</keyword>
<evidence type="ECO:0000256" key="6">
    <source>
        <dbReference type="ARBA" id="ARBA00022840"/>
    </source>
</evidence>
<keyword evidence="3 10" id="KW-0963">Cytoplasm</keyword>
<comment type="subcellular location">
    <subcellularLocation>
        <location evidence="1 10">Cytoplasm</location>
    </subcellularLocation>
</comment>
<dbReference type="EC" id="6.1.1.14" evidence="10"/>
<dbReference type="GO" id="GO:0004814">
    <property type="term" value="F:arginine-tRNA ligase activity"/>
    <property type="evidence" value="ECO:0007669"/>
    <property type="project" value="InterPro"/>
</dbReference>
<evidence type="ECO:0000256" key="9">
    <source>
        <dbReference type="ARBA" id="ARBA00047937"/>
    </source>
</evidence>
<evidence type="ECO:0000256" key="3">
    <source>
        <dbReference type="ARBA" id="ARBA00022490"/>
    </source>
</evidence>
<dbReference type="OrthoDB" id="9775440at2"/>
<dbReference type="HOGENOM" id="CLU_007220_2_2_9"/>
<dbReference type="PRINTS" id="PR01045">
    <property type="entry name" value="TRNASYNTHGB"/>
</dbReference>
<dbReference type="InterPro" id="IPR008909">
    <property type="entry name" value="DALR_anticod-bd"/>
</dbReference>
<proteinExistence type="inferred from homology"/>
<gene>
    <name evidence="10" type="primary">glyS</name>
    <name evidence="12" type="ordered locus">Sgly_2417</name>
</gene>
<dbReference type="Pfam" id="PF05746">
    <property type="entry name" value="DALR_1"/>
    <property type="match status" value="1"/>
</dbReference>